<dbReference type="AlphaFoldDB" id="A0A8T0DSK6"/>
<proteinExistence type="predicted"/>
<sequence>MHKKIGLIHLRLPGYASEVVKMIMYCTKPNVCFIAILWSDFFGLFYNMQLRLRVAYCIRS</sequence>
<evidence type="ECO:0000313" key="2">
    <source>
        <dbReference type="Proteomes" id="UP000699462"/>
    </source>
</evidence>
<keyword evidence="2" id="KW-1185">Reference proteome</keyword>
<reference evidence="1 2" key="1">
    <citation type="submission" date="2019-07" db="EMBL/GenBank/DDBJ databases">
        <title>Annotation for the trematode Paragonimus westermani.</title>
        <authorList>
            <person name="Choi Y.-J."/>
        </authorList>
    </citation>
    <scope>NUCLEOTIDE SEQUENCE [LARGE SCALE GENOMIC DNA]</scope>
    <source>
        <strain evidence="1">180907_Pwestermani</strain>
    </source>
</reference>
<accession>A0A8T0DSK6</accession>
<comment type="caution">
    <text evidence="1">The sequence shown here is derived from an EMBL/GenBank/DDBJ whole genome shotgun (WGS) entry which is preliminary data.</text>
</comment>
<dbReference type="Proteomes" id="UP000699462">
    <property type="component" value="Unassembled WGS sequence"/>
</dbReference>
<gene>
    <name evidence="1" type="ORF">P879_00868</name>
</gene>
<organism evidence="1 2">
    <name type="scientific">Paragonimus westermani</name>
    <dbReference type="NCBI Taxonomy" id="34504"/>
    <lineage>
        <taxon>Eukaryota</taxon>
        <taxon>Metazoa</taxon>
        <taxon>Spiralia</taxon>
        <taxon>Lophotrochozoa</taxon>
        <taxon>Platyhelminthes</taxon>
        <taxon>Trematoda</taxon>
        <taxon>Digenea</taxon>
        <taxon>Plagiorchiida</taxon>
        <taxon>Troglotremata</taxon>
        <taxon>Troglotrematidae</taxon>
        <taxon>Paragonimus</taxon>
    </lineage>
</organism>
<name>A0A8T0DSK6_9TREM</name>
<protein>
    <submittedName>
        <fullName evidence="1">Uncharacterized protein</fullName>
    </submittedName>
</protein>
<dbReference type="EMBL" id="JTDF01001717">
    <property type="protein sequence ID" value="KAF8569631.1"/>
    <property type="molecule type" value="Genomic_DNA"/>
</dbReference>
<evidence type="ECO:0000313" key="1">
    <source>
        <dbReference type="EMBL" id="KAF8569631.1"/>
    </source>
</evidence>